<feature type="transmembrane region" description="Helical" evidence="2">
    <location>
        <begin position="560"/>
        <end position="586"/>
    </location>
</feature>
<feature type="region of interest" description="Disordered" evidence="1">
    <location>
        <begin position="789"/>
        <end position="832"/>
    </location>
</feature>
<reference evidence="3" key="1">
    <citation type="submission" date="2023-10" db="EMBL/GenBank/DDBJ databases">
        <authorList>
            <person name="Chen Y."/>
            <person name="Shah S."/>
            <person name="Dougan E. K."/>
            <person name="Thang M."/>
            <person name="Chan C."/>
        </authorList>
    </citation>
    <scope>NUCLEOTIDE SEQUENCE [LARGE SCALE GENOMIC DNA]</scope>
</reference>
<keyword evidence="2" id="KW-0472">Membrane</keyword>
<feature type="compositionally biased region" description="Low complexity" evidence="1">
    <location>
        <begin position="803"/>
        <end position="815"/>
    </location>
</feature>
<evidence type="ECO:0000313" key="3">
    <source>
        <dbReference type="EMBL" id="CAK0827826.1"/>
    </source>
</evidence>
<gene>
    <name evidence="3" type="ORF">PCOR1329_LOCUS27258</name>
</gene>
<comment type="caution">
    <text evidence="3">The sequence shown here is derived from an EMBL/GenBank/DDBJ whole genome shotgun (WGS) entry which is preliminary data.</text>
</comment>
<proteinExistence type="predicted"/>
<protein>
    <recommendedName>
        <fullName evidence="5">Reverse transcriptase domain-containing protein</fullName>
    </recommendedName>
</protein>
<evidence type="ECO:0000256" key="2">
    <source>
        <dbReference type="SAM" id="Phobius"/>
    </source>
</evidence>
<evidence type="ECO:0008006" key="5">
    <source>
        <dbReference type="Google" id="ProtNLM"/>
    </source>
</evidence>
<dbReference type="EMBL" id="CAUYUJ010009846">
    <property type="protein sequence ID" value="CAK0827826.1"/>
    <property type="molecule type" value="Genomic_DNA"/>
</dbReference>
<name>A0ABN9S7H9_9DINO</name>
<keyword evidence="2" id="KW-1133">Transmembrane helix</keyword>
<organism evidence="3 4">
    <name type="scientific">Prorocentrum cordatum</name>
    <dbReference type="NCBI Taxonomy" id="2364126"/>
    <lineage>
        <taxon>Eukaryota</taxon>
        <taxon>Sar</taxon>
        <taxon>Alveolata</taxon>
        <taxon>Dinophyceae</taxon>
        <taxon>Prorocentrales</taxon>
        <taxon>Prorocentraceae</taxon>
        <taxon>Prorocentrum</taxon>
    </lineage>
</organism>
<keyword evidence="4" id="KW-1185">Reference proteome</keyword>
<feature type="non-terminal residue" evidence="3">
    <location>
        <position position="1"/>
    </location>
</feature>
<evidence type="ECO:0000313" key="4">
    <source>
        <dbReference type="Proteomes" id="UP001189429"/>
    </source>
</evidence>
<feature type="region of interest" description="Disordered" evidence="1">
    <location>
        <begin position="15"/>
        <end position="75"/>
    </location>
</feature>
<feature type="transmembrane region" description="Helical" evidence="2">
    <location>
        <begin position="607"/>
        <end position="633"/>
    </location>
</feature>
<dbReference type="Proteomes" id="UP001189429">
    <property type="component" value="Unassembled WGS sequence"/>
</dbReference>
<keyword evidence="2" id="KW-0812">Transmembrane</keyword>
<evidence type="ECO:0000256" key="1">
    <source>
        <dbReference type="SAM" id="MobiDB-lite"/>
    </source>
</evidence>
<sequence>ADPAPLLLPPQARCLEGSLRSLDAPTDGTPASSRQPAGAEAEARPDLGEASPRRGGGPRSPPPGARQASAALASPLKRWQASTRNVLHAFGAAAARFAVRAVFVAWAGQRWRGRTRGEDARLRCTALLAWKAAGRRPDGCVAEGAAAAPESQEPASGLTLAARAEGAAAAPERQRAAQGQVRTASAAVQVARALQGAAAAGETTWLRACLHAWQGRAAHERLLQRVRALEAGAPQAARPHAEAREARGPAEAQALEAAGLRARASEEAQAEVALVRHEFGAELAAERAQRAGWTELAESTQRRAACLVEEAQEMTLATQRHAAEEARSAARHLQELQQALQYSQHMEQELQHRLAACEAASWQHSEAAAARAAAEPLAASLAPELAGILAQRVILAWRRASGASFAAEAELLRRSWRRCEAARRLQSAFVGWRGNARASGLLRWRSRVHGLALLRVVVGTWHLVVFELRTALVSPASGSSLASPRAPWAIATPPLGTTESTRVGALALPGPRFPCGVVGCNGRCAPQMASKGRHGMPPDIGGVQDVRWSRLGSCQSPSLLAGHLTCALAVLTCLFVDLLLAVLTIGRRLMARPSKACGLVQKSGKKYALAIVLLVSCLLAAALTGAAVGAASYTMTLATAKLSAPTRQASCHHGWTRLENLARKSQTYGMAPAAMAATWSELGFDCTLGYPGEGRRDVVRHAPTDGQSCYVRDVYFHYTAAADVQLQLDTARRASSDTNAEWADAITPEMVQQPVPTAAHIPPHARWVVGAIITEHTNAFAHEIHHGTPESITKAAKPHRSSSHTISHSHQPPTTNRRSTKWRRPRSPMGLRGTQFGYKHTAGAELVHKHVSTALHVRPDYAVLSLDAADAFHNLSRVYINGGIDAHCPKLRRWARGFLRDAGQVVYRDTGGRRHIWNQTTSIFQGCGMATALFCLGLDRALERAKHQLDPAGIQHELFGYIDDLTILTKPEDLPTIYAAYTNTLSQAGDMTWHMRATGVPAQTATQLDADLLSTLEELVQKQDLTAEQKEKYWHPVAWGGLGFQSVSAVRLYVQAASRALCEKPVLQRLGLRDRDDLLHYCPGLRPAPHRLQSTVNALTQEAAAQQAPDTEPPDTAQRRFTRHRRHAEWTQWPRRTQTELHQRAWALSTTGKGAGAWLGPPTRPDHHLADARFRMAVRHRLGGLVRAVDGLCPFRKEDGTLCAGTVDTKGRHALCCSYGGFAVQRRNNLRDTIARALREAGICDVAVEPWIRPPTGPGNPGLRADLMCTGIDGQLAEQAKRRKYNGVAGFQPLGFEVSGAMGESTRKWLAQQVLEGPGRQGALSTRCRSIATCVVREAHPRGRGTPGGADGAAGGGLVLLARGQRRPCGARPGLGSFLDQGSTFDAAGPARAARPRPPAGHADFLFGGGAAASRRRHAAPGTLPLEGRWQAGKAAVLDLTPRLAMMAGSTAAWDALKKSSLVRRLDPFGHHSSDDSELRWSSRLLVRNLRLCLASDAFSAMVILSTLRQQCDSPLRLWLLGGMALGFPGGRRIL</sequence>
<accession>A0ABN9S7H9</accession>